<evidence type="ECO:0000256" key="4">
    <source>
        <dbReference type="ARBA" id="ARBA00022827"/>
    </source>
</evidence>
<evidence type="ECO:0000313" key="8">
    <source>
        <dbReference type="EMBL" id="SFB46155.1"/>
    </source>
</evidence>
<dbReference type="OrthoDB" id="4319499at2"/>
<dbReference type="PANTHER" id="PTHR43884">
    <property type="entry name" value="ACYL-COA DEHYDROGENASE"/>
    <property type="match status" value="1"/>
</dbReference>
<dbReference type="Gene3D" id="1.10.540.10">
    <property type="entry name" value="Acyl-CoA dehydrogenase/oxidase, N-terminal domain"/>
    <property type="match status" value="1"/>
</dbReference>
<dbReference type="Pfam" id="PF00441">
    <property type="entry name" value="Acyl-CoA_dh_1"/>
    <property type="match status" value="1"/>
</dbReference>
<evidence type="ECO:0000256" key="3">
    <source>
        <dbReference type="ARBA" id="ARBA00022630"/>
    </source>
</evidence>
<evidence type="ECO:0000259" key="6">
    <source>
        <dbReference type="Pfam" id="PF00441"/>
    </source>
</evidence>
<protein>
    <recommendedName>
        <fullName evidence="10">Acyl-CoA dehydrogenase</fullName>
    </recommendedName>
</protein>
<dbReference type="EMBL" id="FOKG01000012">
    <property type="protein sequence ID" value="SFB46155.1"/>
    <property type="molecule type" value="Genomic_DNA"/>
</dbReference>
<comment type="similarity">
    <text evidence="2">Belongs to the acyl-CoA dehydrogenase family.</text>
</comment>
<dbReference type="InterPro" id="IPR013786">
    <property type="entry name" value="AcylCoA_DH/ox_N"/>
</dbReference>
<dbReference type="InterPro" id="IPR009100">
    <property type="entry name" value="AcylCoA_DH/oxidase_NM_dom_sf"/>
</dbReference>
<dbReference type="Gene3D" id="1.20.140.10">
    <property type="entry name" value="Butyryl-CoA Dehydrogenase, subunit A, domain 3"/>
    <property type="match status" value="1"/>
</dbReference>
<accession>A0A1I1B716</accession>
<dbReference type="InterPro" id="IPR037069">
    <property type="entry name" value="AcylCoA_DH/ox_N_sf"/>
</dbReference>
<dbReference type="GO" id="GO:0050660">
    <property type="term" value="F:flavin adenine dinucleotide binding"/>
    <property type="evidence" value="ECO:0007669"/>
    <property type="project" value="InterPro"/>
</dbReference>
<evidence type="ECO:0008006" key="10">
    <source>
        <dbReference type="Google" id="ProtNLM"/>
    </source>
</evidence>
<feature type="domain" description="Acyl-CoA dehydrogenase/oxidase N-terminal" evidence="7">
    <location>
        <begin position="7"/>
        <end position="113"/>
    </location>
</feature>
<comment type="cofactor">
    <cofactor evidence="1">
        <name>FAD</name>
        <dbReference type="ChEBI" id="CHEBI:57692"/>
    </cofactor>
</comment>
<evidence type="ECO:0000313" key="9">
    <source>
        <dbReference type="Proteomes" id="UP000243799"/>
    </source>
</evidence>
<feature type="domain" description="Acyl-CoA dehydrogenase/oxidase C-terminal" evidence="6">
    <location>
        <begin position="237"/>
        <end position="339"/>
    </location>
</feature>
<evidence type="ECO:0000259" key="7">
    <source>
        <dbReference type="Pfam" id="PF02771"/>
    </source>
</evidence>
<dbReference type="SUPFAM" id="SSF47203">
    <property type="entry name" value="Acyl-CoA dehydrogenase C-terminal domain-like"/>
    <property type="match status" value="1"/>
</dbReference>
<evidence type="ECO:0000256" key="1">
    <source>
        <dbReference type="ARBA" id="ARBA00001974"/>
    </source>
</evidence>
<dbReference type="SUPFAM" id="SSF56645">
    <property type="entry name" value="Acyl-CoA dehydrogenase NM domain-like"/>
    <property type="match status" value="1"/>
</dbReference>
<sequence>MDFTPGDEQRAVAGLTAEILGREADPDRVDATGYDQQTWRALAKAGLLALALPAELDGDGLGLTEVAAVLTEIGRTAAQVPALSTLALGLLPLTRLGSARQRATLLPEVAAGEALLTAALHEPSDPLTTAPRTSAVSDGAHWRLTGTKVAVPCAAASARVLVPAMTGSGPVVFLVDPEADGVSMTATPSSSGAPEYTVRLTEATVDEADMLATANRGEALGLLHAYAVAGALAFGEGVLAGALALTTRHLSARKQFGRPLATFQAVAQQIADVYIAERTVHLAAVSVAWRISTGRDPQPDLDVGAYWLAEEAPRALATCHHLHGGIGVDITYPLHRYYGLTKDLGRFFGGPAARLGLLGERVANG</sequence>
<dbReference type="InterPro" id="IPR009075">
    <property type="entry name" value="AcylCo_DH/oxidase_C"/>
</dbReference>
<dbReference type="Proteomes" id="UP000243799">
    <property type="component" value="Unassembled WGS sequence"/>
</dbReference>
<dbReference type="RefSeq" id="WP_091674833.1">
    <property type="nucleotide sequence ID" value="NZ_FOKG01000012.1"/>
</dbReference>
<reference evidence="9" key="1">
    <citation type="submission" date="2016-10" db="EMBL/GenBank/DDBJ databases">
        <authorList>
            <person name="Varghese N."/>
            <person name="Submissions S."/>
        </authorList>
    </citation>
    <scope>NUCLEOTIDE SEQUENCE [LARGE SCALE GENOMIC DNA]</scope>
    <source>
        <strain evidence="9">CGMCC 4.3568</strain>
    </source>
</reference>
<dbReference type="STRING" id="490629.SAMN05216266_112152"/>
<keyword evidence="3" id="KW-0285">Flavoprotein</keyword>
<evidence type="ECO:0000256" key="2">
    <source>
        <dbReference type="ARBA" id="ARBA00009347"/>
    </source>
</evidence>
<proteinExistence type="inferred from homology"/>
<dbReference type="PANTHER" id="PTHR43884:SF20">
    <property type="entry name" value="ACYL-COA DEHYDROGENASE FADE28"/>
    <property type="match status" value="1"/>
</dbReference>
<dbReference type="Pfam" id="PF02771">
    <property type="entry name" value="Acyl-CoA_dh_N"/>
    <property type="match status" value="1"/>
</dbReference>
<dbReference type="InterPro" id="IPR046373">
    <property type="entry name" value="Acyl-CoA_Oxase/DH_mid-dom_sf"/>
</dbReference>
<gene>
    <name evidence="8" type="ORF">SAMN05216266_112152</name>
</gene>
<organism evidence="8 9">
    <name type="scientific">Amycolatopsis marina</name>
    <dbReference type="NCBI Taxonomy" id="490629"/>
    <lineage>
        <taxon>Bacteria</taxon>
        <taxon>Bacillati</taxon>
        <taxon>Actinomycetota</taxon>
        <taxon>Actinomycetes</taxon>
        <taxon>Pseudonocardiales</taxon>
        <taxon>Pseudonocardiaceae</taxon>
        <taxon>Amycolatopsis</taxon>
    </lineage>
</organism>
<dbReference type="Gene3D" id="2.40.110.10">
    <property type="entry name" value="Butyryl-CoA Dehydrogenase, subunit A, domain 2"/>
    <property type="match status" value="1"/>
</dbReference>
<keyword evidence="9" id="KW-1185">Reference proteome</keyword>
<dbReference type="InterPro" id="IPR036250">
    <property type="entry name" value="AcylCo_DH-like_C"/>
</dbReference>
<name>A0A1I1B716_9PSEU</name>
<evidence type="ECO:0000256" key="5">
    <source>
        <dbReference type="ARBA" id="ARBA00023002"/>
    </source>
</evidence>
<keyword evidence="5" id="KW-0560">Oxidoreductase</keyword>
<dbReference type="GO" id="GO:0003995">
    <property type="term" value="F:acyl-CoA dehydrogenase activity"/>
    <property type="evidence" value="ECO:0007669"/>
    <property type="project" value="TreeGrafter"/>
</dbReference>
<keyword evidence="4" id="KW-0274">FAD</keyword>
<dbReference type="AlphaFoldDB" id="A0A1I1B716"/>